<dbReference type="SUPFAM" id="SSF52540">
    <property type="entry name" value="P-loop containing nucleoside triphosphate hydrolases"/>
    <property type="match status" value="1"/>
</dbReference>
<reference evidence="5" key="2">
    <citation type="submission" date="2021-08" db="EMBL/GenBank/DDBJ databases">
        <authorList>
            <person name="Gostincar C."/>
            <person name="Sun X."/>
            <person name="Song Z."/>
            <person name="Gunde-Cimerman N."/>
        </authorList>
    </citation>
    <scope>NUCLEOTIDE SEQUENCE</scope>
    <source>
        <strain evidence="5">EXF-9911</strain>
    </source>
</reference>
<dbReference type="PANTHER" id="PTHR36681:SF3">
    <property type="entry name" value="NUCLEAR GTPASE, GERMINAL CENTER-ASSOCIATED, TANDEM DUPLICATE 3"/>
    <property type="match status" value="1"/>
</dbReference>
<proteinExistence type="predicted"/>
<reference evidence="5" key="1">
    <citation type="journal article" date="2021" name="J Fungi (Basel)">
        <title>Virulence traits and population genomics of the black yeast Aureobasidium melanogenum.</title>
        <authorList>
            <person name="Cernosa A."/>
            <person name="Sun X."/>
            <person name="Gostincar C."/>
            <person name="Fang C."/>
            <person name="Gunde-Cimerman N."/>
            <person name="Song Z."/>
        </authorList>
    </citation>
    <scope>NUCLEOTIDE SEQUENCE</scope>
    <source>
        <strain evidence="5">EXF-9911</strain>
    </source>
</reference>
<evidence type="ECO:0000259" key="3">
    <source>
        <dbReference type="Pfam" id="PF00350"/>
    </source>
</evidence>
<protein>
    <submittedName>
        <fullName evidence="5">Uncharacterized protein</fullName>
    </submittedName>
</protein>
<evidence type="ECO:0000313" key="5">
    <source>
        <dbReference type="EMBL" id="KAG9698657.1"/>
    </source>
</evidence>
<dbReference type="PANTHER" id="PTHR36681">
    <property type="entry name" value="NUCLEAR GTPASE, GERMINAL CENTER-ASSOCIATED, TANDEM DUPLICATE 3"/>
    <property type="match status" value="1"/>
</dbReference>
<dbReference type="EMBL" id="JAHFXF010000049">
    <property type="protein sequence ID" value="KAG9698657.1"/>
    <property type="molecule type" value="Genomic_DNA"/>
</dbReference>
<dbReference type="AlphaFoldDB" id="A0A9P8ETK0"/>
<dbReference type="Pfam" id="PF24564">
    <property type="entry name" value="DUF7605"/>
    <property type="match status" value="1"/>
</dbReference>
<dbReference type="InterPro" id="IPR027417">
    <property type="entry name" value="P-loop_NTPase"/>
</dbReference>
<dbReference type="Proteomes" id="UP000779574">
    <property type="component" value="Unassembled WGS sequence"/>
</dbReference>
<organism evidence="5 6">
    <name type="scientific">Aureobasidium melanogenum</name>
    <name type="common">Aureobasidium pullulans var. melanogenum</name>
    <dbReference type="NCBI Taxonomy" id="46634"/>
    <lineage>
        <taxon>Eukaryota</taxon>
        <taxon>Fungi</taxon>
        <taxon>Dikarya</taxon>
        <taxon>Ascomycota</taxon>
        <taxon>Pezizomycotina</taxon>
        <taxon>Dothideomycetes</taxon>
        <taxon>Dothideomycetidae</taxon>
        <taxon>Dothideales</taxon>
        <taxon>Saccotheciaceae</taxon>
        <taxon>Aureobasidium</taxon>
    </lineage>
</organism>
<comment type="caution">
    <text evidence="5">The sequence shown here is derived from an EMBL/GenBank/DDBJ whole genome shotgun (WGS) entry which is preliminary data.</text>
</comment>
<evidence type="ECO:0000256" key="2">
    <source>
        <dbReference type="SAM" id="MobiDB-lite"/>
    </source>
</evidence>
<evidence type="ECO:0000313" key="6">
    <source>
        <dbReference type="Proteomes" id="UP000779574"/>
    </source>
</evidence>
<dbReference type="InterPro" id="IPR045063">
    <property type="entry name" value="Dynamin_N"/>
</dbReference>
<name>A0A9P8ETK0_AURME</name>
<dbReference type="OrthoDB" id="3598281at2759"/>
<accession>A0A9P8ETK0</accession>
<keyword evidence="1" id="KW-0175">Coiled coil</keyword>
<feature type="region of interest" description="Disordered" evidence="2">
    <location>
        <begin position="1"/>
        <end position="57"/>
    </location>
</feature>
<feature type="compositionally biased region" description="Basic and acidic residues" evidence="2">
    <location>
        <begin position="906"/>
        <end position="928"/>
    </location>
</feature>
<evidence type="ECO:0000259" key="4">
    <source>
        <dbReference type="Pfam" id="PF24564"/>
    </source>
</evidence>
<feature type="coiled-coil region" evidence="1">
    <location>
        <begin position="445"/>
        <end position="479"/>
    </location>
</feature>
<feature type="non-terminal residue" evidence="5">
    <location>
        <position position="1"/>
    </location>
</feature>
<gene>
    <name evidence="5" type="ORF">KCU76_g2077</name>
</gene>
<feature type="compositionally biased region" description="Polar residues" evidence="2">
    <location>
        <begin position="33"/>
        <end position="44"/>
    </location>
</feature>
<feature type="region of interest" description="Disordered" evidence="2">
    <location>
        <begin position="893"/>
        <end position="928"/>
    </location>
</feature>
<dbReference type="Pfam" id="PF00350">
    <property type="entry name" value="Dynamin_N"/>
    <property type="match status" value="1"/>
</dbReference>
<dbReference type="InterPro" id="IPR056024">
    <property type="entry name" value="DUF7605"/>
</dbReference>
<dbReference type="Gene3D" id="3.40.50.300">
    <property type="entry name" value="P-loop containing nucleotide triphosphate hydrolases"/>
    <property type="match status" value="2"/>
</dbReference>
<evidence type="ECO:0000256" key="1">
    <source>
        <dbReference type="SAM" id="Coils"/>
    </source>
</evidence>
<sequence>MASRSGLPEAPGTLLNLSGSRKRTLADEDTDAENQANKRQNTTPDIREDDDVSLGSDMESLFDETAGTEDTEMVDKEPEQGPVLWSADQEEYPPCAIYHEDVKNHQARTTELAVNVGDHLAKISDNGSDVAKLHAEAVAIQKFPEPKKVVIALMGDAGSGKSSLINSILDIPHIAKEGNYGTACTCAPTAYMSAFPEQTKKFAAKVEFLSAVQRCKLLKDHLRDYTFFNFEKDQDWTFEETKEYRAQAQTAEDTFLDLFRGKAFFNNREELESHIRAVHESGTEAMFVAQLEVWCNELIAAHASSLHLGMIEADRAFRLRRSLNHVLSSGTSSDNEPRLWPLVLKVSIGIQGCRFLQNLIIVDMPGISDISRVRVRASRNYLRNCDALWIVAPVQRCVSDTGVDSILFEYGERFAGRLILICTKIDDRMSCETFKDEYPQAAKPMEKCETAFKEAKTNYSKAKAQLNRVTKEITIEERNAEVERCREKYQKIADVRLKFMVSKRNQKVTQQIYEKKSEYFTKCDNGPVFFVSNEHYMWLKGFKDSGMEDVSAQLSAEMTGIPALRAYALSIPAKDMWSTLMAHIQHTGVTSMTSLAIWAARTGADNGDSLERIRENSTKETIKNEALQSLAVTMRVALAEVAQKGYDYLHNEVRGWFWSTIRAFIERQGTYSSKAVGFADWNSKFRRPAVRHMRPGWTELFVKEREHMTTAETKFKDNLDVLQHDLKEIMDLHNIPVGQFGDLITAQKHGISRATEKCRDNMDKELSDDGYFAQAMRPTYRAADQIRGTGYKDNVLTMLEDQVNDRTQSSPFIRMVDYATNKVNQHARTFSEDLHKECNNIYNEVFNQFGGLVTGAEDDNKDVVAVKAALRDYLPSVDAEMADIIGKLKAIEKNPRPKAASKNGKVKKEGKQRGENSKVKTEIKQEQL</sequence>
<feature type="domain" description="Dynamin N-terminal" evidence="3">
    <location>
        <begin position="151"/>
        <end position="405"/>
    </location>
</feature>
<feature type="domain" description="DUF7605" evidence="4">
    <location>
        <begin position="651"/>
        <end position="806"/>
    </location>
</feature>